<dbReference type="InterPro" id="IPR001128">
    <property type="entry name" value="Cyt_P450"/>
</dbReference>
<dbReference type="AlphaFoldDB" id="A0A8H6TDZ7"/>
<protein>
    <submittedName>
        <fullName evidence="7">Cytochrome P450</fullName>
    </submittedName>
</protein>
<evidence type="ECO:0000256" key="4">
    <source>
        <dbReference type="ARBA" id="ARBA00023002"/>
    </source>
</evidence>
<dbReference type="GO" id="GO:0016020">
    <property type="term" value="C:membrane"/>
    <property type="evidence" value="ECO:0007669"/>
    <property type="project" value="UniProtKB-SubCell"/>
</dbReference>
<evidence type="ECO:0000256" key="2">
    <source>
        <dbReference type="ARBA" id="ARBA00010617"/>
    </source>
</evidence>
<keyword evidence="8" id="KW-1185">Reference proteome</keyword>
<comment type="cofactor">
    <cofactor evidence="1">
        <name>heme</name>
        <dbReference type="ChEBI" id="CHEBI:30413"/>
    </cofactor>
</comment>
<dbReference type="Pfam" id="PF00067">
    <property type="entry name" value="p450"/>
    <property type="match status" value="1"/>
</dbReference>
<dbReference type="PRINTS" id="PR00465">
    <property type="entry name" value="EP450IV"/>
</dbReference>
<comment type="caution">
    <text evidence="7">The sequence shown here is derived from an EMBL/GenBank/DDBJ whole genome shotgun (WGS) entry which is preliminary data.</text>
</comment>
<dbReference type="GO" id="GO:0005506">
    <property type="term" value="F:iron ion binding"/>
    <property type="evidence" value="ECO:0007669"/>
    <property type="project" value="InterPro"/>
</dbReference>
<dbReference type="Proteomes" id="UP000636479">
    <property type="component" value="Unassembled WGS sequence"/>
</dbReference>
<keyword evidence="5" id="KW-0408">Iron</keyword>
<dbReference type="Gene3D" id="1.10.630.10">
    <property type="entry name" value="Cytochrome P450"/>
    <property type="match status" value="1"/>
</dbReference>
<keyword evidence="6" id="KW-0503">Monooxygenase</keyword>
<comment type="similarity">
    <text evidence="2">Belongs to the cytochrome P450 family.</text>
</comment>
<evidence type="ECO:0000256" key="6">
    <source>
        <dbReference type="ARBA" id="ARBA00023033"/>
    </source>
</evidence>
<dbReference type="InterPro" id="IPR002403">
    <property type="entry name" value="Cyt_P450_E_grp-IV"/>
</dbReference>
<dbReference type="SUPFAM" id="SSF48264">
    <property type="entry name" value="Cytochrome P450"/>
    <property type="match status" value="1"/>
</dbReference>
<dbReference type="CDD" id="cd11041">
    <property type="entry name" value="CYP503A1-like"/>
    <property type="match status" value="1"/>
</dbReference>
<evidence type="ECO:0000256" key="3">
    <source>
        <dbReference type="ARBA" id="ARBA00022723"/>
    </source>
</evidence>
<evidence type="ECO:0000256" key="1">
    <source>
        <dbReference type="ARBA" id="ARBA00001971"/>
    </source>
</evidence>
<dbReference type="GO" id="GO:0004497">
    <property type="term" value="F:monooxygenase activity"/>
    <property type="evidence" value="ECO:0007669"/>
    <property type="project" value="UniProtKB-KW"/>
</dbReference>
<proteinExistence type="inferred from homology"/>
<dbReference type="OrthoDB" id="1844152at2759"/>
<dbReference type="GeneID" id="59340349"/>
<accession>A0A8H6TDZ7</accession>
<evidence type="ECO:0000256" key="5">
    <source>
        <dbReference type="ARBA" id="ARBA00023004"/>
    </source>
</evidence>
<dbReference type="PANTHER" id="PTHR46206:SF1">
    <property type="entry name" value="P450, PUTATIVE (EUROFUNG)-RELATED"/>
    <property type="match status" value="1"/>
</dbReference>
<keyword evidence="3" id="KW-0479">Metal-binding</keyword>
<dbReference type="GO" id="GO:0016705">
    <property type="term" value="F:oxidoreductase activity, acting on paired donors, with incorporation or reduction of molecular oxygen"/>
    <property type="evidence" value="ECO:0007669"/>
    <property type="project" value="InterPro"/>
</dbReference>
<name>A0A8H6TDZ7_9AGAR</name>
<reference evidence="7" key="1">
    <citation type="submission" date="2020-05" db="EMBL/GenBank/DDBJ databases">
        <title>Mycena genomes resolve the evolution of fungal bioluminescence.</title>
        <authorList>
            <person name="Tsai I.J."/>
        </authorList>
    </citation>
    <scope>NUCLEOTIDE SEQUENCE</scope>
    <source>
        <strain evidence="7">171206Taipei</strain>
    </source>
</reference>
<dbReference type="GO" id="GO:0020037">
    <property type="term" value="F:heme binding"/>
    <property type="evidence" value="ECO:0007669"/>
    <property type="project" value="InterPro"/>
</dbReference>
<organism evidence="7 8">
    <name type="scientific">Mycena indigotica</name>
    <dbReference type="NCBI Taxonomy" id="2126181"/>
    <lineage>
        <taxon>Eukaryota</taxon>
        <taxon>Fungi</taxon>
        <taxon>Dikarya</taxon>
        <taxon>Basidiomycota</taxon>
        <taxon>Agaricomycotina</taxon>
        <taxon>Agaricomycetes</taxon>
        <taxon>Agaricomycetidae</taxon>
        <taxon>Agaricales</taxon>
        <taxon>Marasmiineae</taxon>
        <taxon>Mycenaceae</taxon>
        <taxon>Mycena</taxon>
    </lineage>
</organism>
<dbReference type="PANTHER" id="PTHR46206">
    <property type="entry name" value="CYTOCHROME P450"/>
    <property type="match status" value="1"/>
</dbReference>
<dbReference type="EMBL" id="JACAZF010000001">
    <property type="protein sequence ID" value="KAF7315720.1"/>
    <property type="molecule type" value="Genomic_DNA"/>
</dbReference>
<gene>
    <name evidence="7" type="ORF">MIND_00087700</name>
</gene>
<sequence length="429" mass="48408">MSYITSISNVIRTKAAIQVAAKRYYGQLFTFPLFGEWVVLTTTKEHVKDQLNAPESILSMEAATEELLQTHHTVGPLFCSETYHIPAIKTALNLNLANKLPDILDEMLLAFNEELNLSEGRNSKYRKLLNGFSDDIITGGAIIRMVVPGLLRPAVGWLFQLVFGHHRRMTHLLAADITERQRNRETGNAHLVSVPTVMVPTQTDNDENPNDMLTWLMDQPWEGRTEHAPESLAMRMLNVNFVALHTTSRAYIHALYHLVAQPEYVLILRSELETYLDPKTPCVVQRGAGSIVNLDSFIKESLRLNVHSAMWMPRLTLTPFEFSDGTIVQPNNFIATAITAVHEDETIYDHATKFDGLRFSKTEGSVGVDLDVGMDATNPLWMQRLTGTSSSYLTFGGGRHIWYVLQHLWVLETYGESNSPGRFFCFPTN</sequence>
<dbReference type="InterPro" id="IPR036396">
    <property type="entry name" value="Cyt_P450_sf"/>
</dbReference>
<dbReference type="RefSeq" id="XP_037225743.1">
    <property type="nucleotide sequence ID" value="XM_037357833.1"/>
</dbReference>
<evidence type="ECO:0000313" key="8">
    <source>
        <dbReference type="Proteomes" id="UP000636479"/>
    </source>
</evidence>
<keyword evidence="4" id="KW-0560">Oxidoreductase</keyword>
<evidence type="ECO:0000313" key="7">
    <source>
        <dbReference type="EMBL" id="KAF7315720.1"/>
    </source>
</evidence>